<comment type="caution">
    <text evidence="2">The sequence shown here is derived from an EMBL/GenBank/DDBJ whole genome shotgun (WGS) entry which is preliminary data.</text>
</comment>
<reference evidence="2" key="2">
    <citation type="submission" date="2024-05" db="EMBL/GenBank/DDBJ databases">
        <title>Rhodohalobacter halophilus gen. nov., sp. nov., a moderately halophilic member of the family Balneolaceae.</title>
        <authorList>
            <person name="Xia J."/>
        </authorList>
    </citation>
    <scope>NUCLEOTIDE SEQUENCE</scope>
    <source>
        <strain evidence="2">WB101</strain>
    </source>
</reference>
<sequence length="345" mass="38789">MKASLISSKTFKFIPILFITALFSIQNCNGQENEQWITFEPNEGPGNGQHIVLVSGDDEYRSEEAMPLLAKILSNHHGFKTTVLFAIEPETGEIKPNYQNNIPGLENLENADLMVLFTRFRELPDEQMRYIDEYVQAGKPIVALRTATHAFAYSENSESEYTKYSWNSDAPGWEGGFGRKILGETWVDHHGDHGSEGTRGLIDGIEERNDHPIIRGVSDIWGPTDVYGTRELQGDVDVLVWGASTKGMTPDTPINWEKSMMPVAWTKTYTLEQGNSGKVFTTTMGSSEDMESEGFRRLLVNACYWAIDMGEEVPDNSNVTIIGEYTPTKFGFEDFIEGLKPIDYK</sequence>
<keyword evidence="3" id="KW-1185">Reference proteome</keyword>
<feature type="domain" description="ThuA-like" evidence="1">
    <location>
        <begin position="102"/>
        <end position="306"/>
    </location>
</feature>
<reference evidence="2" key="1">
    <citation type="submission" date="2022-01" db="EMBL/GenBank/DDBJ databases">
        <authorList>
            <person name="Wang Y."/>
        </authorList>
    </citation>
    <scope>NUCLEOTIDE SEQUENCE</scope>
    <source>
        <strain evidence="2">WB101</strain>
    </source>
</reference>
<organism evidence="2 3">
    <name type="scientific">Rhodohalobacter sulfatireducens</name>
    <dbReference type="NCBI Taxonomy" id="2911366"/>
    <lineage>
        <taxon>Bacteria</taxon>
        <taxon>Pseudomonadati</taxon>
        <taxon>Balneolota</taxon>
        <taxon>Balneolia</taxon>
        <taxon>Balneolales</taxon>
        <taxon>Balneolaceae</taxon>
        <taxon>Rhodohalobacter</taxon>
    </lineage>
</organism>
<dbReference type="SUPFAM" id="SSF52317">
    <property type="entry name" value="Class I glutamine amidotransferase-like"/>
    <property type="match status" value="1"/>
</dbReference>
<dbReference type="Gene3D" id="3.40.50.880">
    <property type="match status" value="1"/>
</dbReference>
<dbReference type="InterPro" id="IPR029010">
    <property type="entry name" value="ThuA-like"/>
</dbReference>
<dbReference type="RefSeq" id="WP_237855580.1">
    <property type="nucleotide sequence ID" value="NZ_JAKLWS010000028.1"/>
</dbReference>
<name>A0ABS9KH98_9BACT</name>
<dbReference type="Proteomes" id="UP001165366">
    <property type="component" value="Unassembled WGS sequence"/>
</dbReference>
<evidence type="ECO:0000259" key="1">
    <source>
        <dbReference type="Pfam" id="PF06283"/>
    </source>
</evidence>
<evidence type="ECO:0000313" key="2">
    <source>
        <dbReference type="EMBL" id="MCG2590218.1"/>
    </source>
</evidence>
<dbReference type="Pfam" id="PF06283">
    <property type="entry name" value="ThuA"/>
    <property type="match status" value="1"/>
</dbReference>
<evidence type="ECO:0000313" key="3">
    <source>
        <dbReference type="Proteomes" id="UP001165366"/>
    </source>
</evidence>
<accession>A0ABS9KH98</accession>
<protein>
    <submittedName>
        <fullName evidence="2">ThuA domain-containing protein</fullName>
    </submittedName>
</protein>
<dbReference type="InterPro" id="IPR029062">
    <property type="entry name" value="Class_I_gatase-like"/>
</dbReference>
<proteinExistence type="predicted"/>
<gene>
    <name evidence="2" type="ORF">L6773_16695</name>
</gene>
<dbReference type="EMBL" id="JAKLWS010000028">
    <property type="protein sequence ID" value="MCG2590218.1"/>
    <property type="molecule type" value="Genomic_DNA"/>
</dbReference>